<keyword evidence="7" id="KW-1185">Reference proteome</keyword>
<dbReference type="Proteomes" id="UP001168821">
    <property type="component" value="Unassembled WGS sequence"/>
</dbReference>
<evidence type="ECO:0000313" key="7">
    <source>
        <dbReference type="Proteomes" id="UP001168821"/>
    </source>
</evidence>
<protein>
    <submittedName>
        <fullName evidence="6">Uncharacterized protein</fullName>
    </submittedName>
</protein>
<feature type="compositionally biased region" description="Acidic residues" evidence="3">
    <location>
        <begin position="538"/>
        <end position="558"/>
    </location>
</feature>
<dbReference type="SUPFAM" id="SSF52058">
    <property type="entry name" value="L domain-like"/>
    <property type="match status" value="2"/>
</dbReference>
<sequence>MRILLCLLLVIPAVLTAATHTNCIIGCKCDEDVIIARKLKIRECDSPLILTKSTLTSVSKKITVISYRNVVIKRIEGDAFTGFNELESVIIQDANIESIDPRAFDLPELGTITFTKTTFGESPNLNSTYLEELIFNDCKLSRVPNLDNLPGLSFLSLTNNLIHTIDESTFSKAENLEEINLANNSISELSPNLFINNPDFNVLNLDYNPLKSFDFNFESDLEFLSLRHCKLTTFDRRTSENLSLLSSLDLSGNEISILPLDAFEPMKDLNNLDLSNNKLVELDDNIFYENSKLNRIIMDNNPFHRLPHFETKEKTFQTYTFSCKNCSLRSVKGVFDNMRGLVTLDLSYNKLKDIDGVFTEMSGIKEIFLSHNKISSIGVNSFRKKSELETLDLSNNPLLPLDPVFFTSLPLLKKLNVSGSGLKSLWANHNAILPSMEQLFVDQNRLPGITVSDMKVLPNLKLIDVHGNPLRCTQDLYDLIRYLTEKSIVPQDPTVRTHEETKYDTTIIFSPKRNWKSILPTGCPFEDDLIGNKLINKDEEDYDDDDDDDEEEDIDGDDYTAYDKVEEDENESFEESVTTARGFNLTKMSYILSISSVFILTALLVLFVAVMVTLMILKRNKSFNMHNGNLPRVKIPLWHTVQGHKKHSGSVYRPLTEEFSGSRTPIINRYEFKQIPQVHNSQSQ</sequence>
<evidence type="ECO:0000313" key="6">
    <source>
        <dbReference type="EMBL" id="KAJ3663084.1"/>
    </source>
</evidence>
<evidence type="ECO:0000256" key="5">
    <source>
        <dbReference type="SAM" id="SignalP"/>
    </source>
</evidence>
<dbReference type="EMBL" id="JALNTZ010000002">
    <property type="protein sequence ID" value="KAJ3663084.1"/>
    <property type="molecule type" value="Genomic_DNA"/>
</dbReference>
<accession>A0AA38MP95</accession>
<proteinExistence type="predicted"/>
<comment type="caution">
    <text evidence="6">The sequence shown here is derived from an EMBL/GenBank/DDBJ whole genome shotgun (WGS) entry which is preliminary data.</text>
</comment>
<keyword evidence="1" id="KW-0433">Leucine-rich repeat</keyword>
<dbReference type="InterPro" id="IPR026906">
    <property type="entry name" value="LRR_5"/>
</dbReference>
<dbReference type="InterPro" id="IPR032675">
    <property type="entry name" value="LRR_dom_sf"/>
</dbReference>
<keyword evidence="4" id="KW-1133">Transmembrane helix</keyword>
<keyword evidence="4" id="KW-0812">Transmembrane</keyword>
<evidence type="ECO:0000256" key="3">
    <source>
        <dbReference type="SAM" id="MobiDB-lite"/>
    </source>
</evidence>
<dbReference type="PANTHER" id="PTHR45712:SF22">
    <property type="entry name" value="INSULIN-LIKE GROWTH FACTOR-BINDING PROTEIN COMPLEX ACID LABILE SUBUNIT"/>
    <property type="match status" value="1"/>
</dbReference>
<reference evidence="6" key="1">
    <citation type="journal article" date="2023" name="G3 (Bethesda)">
        <title>Whole genome assemblies of Zophobas morio and Tenebrio molitor.</title>
        <authorList>
            <person name="Kaur S."/>
            <person name="Stinson S.A."/>
            <person name="diCenzo G.C."/>
        </authorList>
    </citation>
    <scope>NUCLEOTIDE SEQUENCE</scope>
    <source>
        <strain evidence="6">QUZm001</strain>
    </source>
</reference>
<dbReference type="InterPro" id="IPR001611">
    <property type="entry name" value="Leu-rich_rpt"/>
</dbReference>
<dbReference type="SMART" id="SM00369">
    <property type="entry name" value="LRR_TYP"/>
    <property type="match status" value="8"/>
</dbReference>
<name>A0AA38MP95_9CUCU</name>
<dbReference type="InterPro" id="IPR003591">
    <property type="entry name" value="Leu-rich_rpt_typical-subtyp"/>
</dbReference>
<keyword evidence="4" id="KW-0472">Membrane</keyword>
<dbReference type="PANTHER" id="PTHR45712">
    <property type="entry name" value="AGAP008170-PA"/>
    <property type="match status" value="1"/>
</dbReference>
<feature type="transmembrane region" description="Helical" evidence="4">
    <location>
        <begin position="590"/>
        <end position="617"/>
    </location>
</feature>
<dbReference type="Gene3D" id="3.80.10.10">
    <property type="entry name" value="Ribonuclease Inhibitor"/>
    <property type="match status" value="3"/>
</dbReference>
<evidence type="ECO:0000256" key="1">
    <source>
        <dbReference type="ARBA" id="ARBA00022614"/>
    </source>
</evidence>
<evidence type="ECO:0000256" key="2">
    <source>
        <dbReference type="ARBA" id="ARBA00022737"/>
    </source>
</evidence>
<dbReference type="Pfam" id="PF13855">
    <property type="entry name" value="LRR_8"/>
    <property type="match status" value="3"/>
</dbReference>
<dbReference type="GO" id="GO:0005615">
    <property type="term" value="C:extracellular space"/>
    <property type="evidence" value="ECO:0007669"/>
    <property type="project" value="TreeGrafter"/>
</dbReference>
<feature type="chain" id="PRO_5041451335" evidence="5">
    <location>
        <begin position="19"/>
        <end position="684"/>
    </location>
</feature>
<dbReference type="AlphaFoldDB" id="A0AA38MP95"/>
<keyword evidence="2" id="KW-0677">Repeat</keyword>
<dbReference type="SMART" id="SM00365">
    <property type="entry name" value="LRR_SD22"/>
    <property type="match status" value="6"/>
</dbReference>
<dbReference type="PROSITE" id="PS51450">
    <property type="entry name" value="LRR"/>
    <property type="match status" value="4"/>
</dbReference>
<dbReference type="InterPro" id="IPR050333">
    <property type="entry name" value="SLRP"/>
</dbReference>
<gene>
    <name evidence="6" type="ORF">Zmor_007393</name>
</gene>
<dbReference type="Pfam" id="PF13306">
    <property type="entry name" value="LRR_5"/>
    <property type="match status" value="1"/>
</dbReference>
<organism evidence="6 7">
    <name type="scientific">Zophobas morio</name>
    <dbReference type="NCBI Taxonomy" id="2755281"/>
    <lineage>
        <taxon>Eukaryota</taxon>
        <taxon>Metazoa</taxon>
        <taxon>Ecdysozoa</taxon>
        <taxon>Arthropoda</taxon>
        <taxon>Hexapoda</taxon>
        <taxon>Insecta</taxon>
        <taxon>Pterygota</taxon>
        <taxon>Neoptera</taxon>
        <taxon>Endopterygota</taxon>
        <taxon>Coleoptera</taxon>
        <taxon>Polyphaga</taxon>
        <taxon>Cucujiformia</taxon>
        <taxon>Tenebrionidae</taxon>
        <taxon>Zophobas</taxon>
    </lineage>
</organism>
<feature type="region of interest" description="Disordered" evidence="3">
    <location>
        <begin position="536"/>
        <end position="558"/>
    </location>
</feature>
<feature type="signal peptide" evidence="5">
    <location>
        <begin position="1"/>
        <end position="18"/>
    </location>
</feature>
<keyword evidence="5" id="KW-0732">Signal</keyword>
<evidence type="ECO:0000256" key="4">
    <source>
        <dbReference type="SAM" id="Phobius"/>
    </source>
</evidence>